<sequence length="68" mass="7974">MNEQDLLEKIAFNMFVYNYYTILGWSIEWCKSAFETDYDNLKTMHIEMAKIALKTLRSDGEAKQSGVE</sequence>
<dbReference type="EMBL" id="LR796208">
    <property type="protein sequence ID" value="CAB4127456.1"/>
    <property type="molecule type" value="Genomic_DNA"/>
</dbReference>
<protein>
    <submittedName>
        <fullName evidence="1">Uncharacterized protein</fullName>
    </submittedName>
</protein>
<reference evidence="1" key="1">
    <citation type="submission" date="2020-04" db="EMBL/GenBank/DDBJ databases">
        <authorList>
            <person name="Chiriac C."/>
            <person name="Salcher M."/>
            <person name="Ghai R."/>
            <person name="Kavagutti S V."/>
        </authorList>
    </citation>
    <scope>NUCLEOTIDE SEQUENCE</scope>
</reference>
<gene>
    <name evidence="1" type="ORF">UFOVP84_196</name>
</gene>
<name>A0A6J5L2D8_9CAUD</name>
<proteinExistence type="predicted"/>
<evidence type="ECO:0000313" key="1">
    <source>
        <dbReference type="EMBL" id="CAB4127456.1"/>
    </source>
</evidence>
<organism evidence="1">
    <name type="scientific">uncultured Caudovirales phage</name>
    <dbReference type="NCBI Taxonomy" id="2100421"/>
    <lineage>
        <taxon>Viruses</taxon>
        <taxon>Duplodnaviria</taxon>
        <taxon>Heunggongvirae</taxon>
        <taxon>Uroviricota</taxon>
        <taxon>Caudoviricetes</taxon>
        <taxon>Peduoviridae</taxon>
        <taxon>Maltschvirus</taxon>
        <taxon>Maltschvirus maltsch</taxon>
    </lineage>
</organism>
<accession>A0A6J5L2D8</accession>